<evidence type="ECO:0000256" key="1">
    <source>
        <dbReference type="SAM" id="MobiDB-lite"/>
    </source>
</evidence>
<dbReference type="InterPro" id="IPR029057">
    <property type="entry name" value="PRTase-like"/>
</dbReference>
<dbReference type="Proteomes" id="UP000440732">
    <property type="component" value="Unassembled WGS sequence"/>
</dbReference>
<proteinExistence type="predicted"/>
<name>A0A6A3QTR0_9STRA</name>
<gene>
    <name evidence="8" type="ORF">PF001_g17141</name>
    <name evidence="7" type="ORF">PF002_g19071</name>
    <name evidence="6" type="ORF">PF005_g17827</name>
    <name evidence="5" type="ORF">PF006_g17062</name>
    <name evidence="4" type="ORF">PF007_g22614</name>
    <name evidence="3" type="ORF">PF009_g18982</name>
</gene>
<evidence type="ECO:0000259" key="2">
    <source>
        <dbReference type="Pfam" id="PF14681"/>
    </source>
</evidence>
<dbReference type="EMBL" id="QXGE01001221">
    <property type="protein sequence ID" value="KAE9295845.1"/>
    <property type="molecule type" value="Genomic_DNA"/>
</dbReference>
<dbReference type="AlphaFoldDB" id="A0A6A3QTR0"/>
<dbReference type="Gene3D" id="1.10.10.60">
    <property type="entry name" value="Homeodomain-like"/>
    <property type="match status" value="1"/>
</dbReference>
<comment type="caution">
    <text evidence="4">The sequence shown here is derived from an EMBL/GenBank/DDBJ whole genome shotgun (WGS) entry which is preliminary data.</text>
</comment>
<evidence type="ECO:0000313" key="8">
    <source>
        <dbReference type="EMBL" id="KAE9295845.1"/>
    </source>
</evidence>
<feature type="compositionally biased region" description="Basic and acidic residues" evidence="1">
    <location>
        <begin position="1"/>
        <end position="10"/>
    </location>
</feature>
<dbReference type="Proteomes" id="UP000433483">
    <property type="component" value="Unassembled WGS sequence"/>
</dbReference>
<dbReference type="SUPFAM" id="SSF53271">
    <property type="entry name" value="PRTase-like"/>
    <property type="match status" value="1"/>
</dbReference>
<feature type="compositionally biased region" description="Acidic residues" evidence="1">
    <location>
        <begin position="123"/>
        <end position="136"/>
    </location>
</feature>
<evidence type="ECO:0000313" key="10">
    <source>
        <dbReference type="Proteomes" id="UP000433483"/>
    </source>
</evidence>
<dbReference type="InterPro" id="IPR000836">
    <property type="entry name" value="PRTase_dom"/>
</dbReference>
<evidence type="ECO:0000313" key="5">
    <source>
        <dbReference type="EMBL" id="KAE9124994.1"/>
    </source>
</evidence>
<accession>A0A6A3QTR0</accession>
<dbReference type="EMBL" id="QXGD01001293">
    <property type="protein sequence ID" value="KAE9209559.1"/>
    <property type="molecule type" value="Genomic_DNA"/>
</dbReference>
<dbReference type="Proteomes" id="UP000440367">
    <property type="component" value="Unassembled WGS sequence"/>
</dbReference>
<sequence length="443" mass="48876">MRLALRDENNSQRVIQAPPERLGTFPGLALQASGEQRESGLDSAAGEGEHRLDREPMTLSRGFQRDHEAWSQQRVVSMRQLLERSLDEDKTNTGVNTRGSTTRSQTRTTARAAISIELPMNNEAEDENNAEEETKEEENPSPSSASSGPKKPRKRPHYLSHEDRCQIIERIAGGEQQAALAREFGVTRAAVCHIQKHRFEILSRPVAQETSIQDNTVTTGPARDQQLVHEVRTPSAQLQLTTLRDRRSDAATFRRAAGRVIMILIEDVLGQLDARAVEVTTSSGYVTSGIEQRHQLCGVKLGDEGYPFSVLFHQVEVDAAEGYIHVNSTVDQRGRRQWRLDRMDLPASIASCKVLVFTATCSTGGRECKAIEALCGVGVPEKNITLVSIVCASDGVVTVCSRFPHVRVITAAIDKSVDPHTGEIIPGLGDFIARYNDEDTEAY</sequence>
<evidence type="ECO:0000313" key="6">
    <source>
        <dbReference type="EMBL" id="KAE9194094.1"/>
    </source>
</evidence>
<feature type="domain" description="Phosphoribosyltransferase" evidence="2">
    <location>
        <begin position="232"/>
        <end position="435"/>
    </location>
</feature>
<dbReference type="InterPro" id="IPR009057">
    <property type="entry name" value="Homeodomain-like_sf"/>
</dbReference>
<evidence type="ECO:0000313" key="3">
    <source>
        <dbReference type="EMBL" id="KAE8930944.1"/>
    </source>
</evidence>
<evidence type="ECO:0000313" key="12">
    <source>
        <dbReference type="Proteomes" id="UP000440367"/>
    </source>
</evidence>
<protein>
    <recommendedName>
        <fullName evidence="2">Phosphoribosyltransferase domain-containing protein</fullName>
    </recommendedName>
</protein>
<keyword evidence="10" id="KW-1185">Reference proteome</keyword>
<dbReference type="EMBL" id="QXFZ01002039">
    <property type="protein sequence ID" value="KAE9081561.1"/>
    <property type="molecule type" value="Genomic_DNA"/>
</dbReference>
<dbReference type="OrthoDB" id="10257085at2759"/>
<dbReference type="SUPFAM" id="SSF46689">
    <property type="entry name" value="Homeodomain-like"/>
    <property type="match status" value="1"/>
</dbReference>
<dbReference type="Gene3D" id="3.40.50.2020">
    <property type="match status" value="1"/>
</dbReference>
<dbReference type="EMBL" id="QXGB01001253">
    <property type="protein sequence ID" value="KAE9194094.1"/>
    <property type="molecule type" value="Genomic_DNA"/>
</dbReference>
<organism evidence="4 14">
    <name type="scientific">Phytophthora fragariae</name>
    <dbReference type="NCBI Taxonomy" id="53985"/>
    <lineage>
        <taxon>Eukaryota</taxon>
        <taxon>Sar</taxon>
        <taxon>Stramenopiles</taxon>
        <taxon>Oomycota</taxon>
        <taxon>Peronosporomycetes</taxon>
        <taxon>Peronosporales</taxon>
        <taxon>Peronosporaceae</taxon>
        <taxon>Phytophthora</taxon>
    </lineage>
</organism>
<reference evidence="9 10" key="1">
    <citation type="submission" date="2018-08" db="EMBL/GenBank/DDBJ databases">
        <title>Genomic investigation of the strawberry pathogen Phytophthora fragariae indicates pathogenicity is determined by transcriptional variation in three key races.</title>
        <authorList>
            <person name="Adams T.M."/>
            <person name="Armitage A.D."/>
            <person name="Sobczyk M.K."/>
            <person name="Bates H.J."/>
            <person name="Dunwell J.M."/>
            <person name="Nellist C.F."/>
            <person name="Harrison R.J."/>
        </authorList>
    </citation>
    <scope>NUCLEOTIDE SEQUENCE [LARGE SCALE GENOMIC DNA]</scope>
    <source>
        <strain evidence="8 11">A4</strain>
        <strain evidence="7 12">BC-1</strain>
        <strain evidence="6 10">NOV-27</strain>
        <strain evidence="5 13">NOV-5</strain>
        <strain evidence="4 14">NOV-71</strain>
        <strain evidence="3 9">NOV-9</strain>
    </source>
</reference>
<dbReference type="Pfam" id="PF14681">
    <property type="entry name" value="UPRTase"/>
    <property type="match status" value="1"/>
</dbReference>
<evidence type="ECO:0000313" key="9">
    <source>
        <dbReference type="Proteomes" id="UP000429523"/>
    </source>
</evidence>
<dbReference type="Proteomes" id="UP000429523">
    <property type="component" value="Unassembled WGS sequence"/>
</dbReference>
<dbReference type="EMBL" id="QXGA01001229">
    <property type="protein sequence ID" value="KAE9124994.1"/>
    <property type="molecule type" value="Genomic_DNA"/>
</dbReference>
<feature type="region of interest" description="Disordered" evidence="1">
    <location>
        <begin position="85"/>
        <end position="158"/>
    </location>
</feature>
<feature type="compositionally biased region" description="Low complexity" evidence="1">
    <location>
        <begin position="97"/>
        <end position="115"/>
    </location>
</feature>
<dbReference type="Proteomes" id="UP000441208">
    <property type="component" value="Unassembled WGS sequence"/>
</dbReference>
<evidence type="ECO:0000313" key="11">
    <source>
        <dbReference type="Proteomes" id="UP000437068"/>
    </source>
</evidence>
<evidence type="ECO:0000313" key="13">
    <source>
        <dbReference type="Proteomes" id="UP000440732"/>
    </source>
</evidence>
<feature type="compositionally biased region" description="Low complexity" evidence="1">
    <location>
        <begin position="140"/>
        <end position="149"/>
    </location>
</feature>
<evidence type="ECO:0000313" key="4">
    <source>
        <dbReference type="EMBL" id="KAE9081561.1"/>
    </source>
</evidence>
<evidence type="ECO:0000313" key="14">
    <source>
        <dbReference type="Proteomes" id="UP000441208"/>
    </source>
</evidence>
<dbReference type="Proteomes" id="UP000437068">
    <property type="component" value="Unassembled WGS sequence"/>
</dbReference>
<dbReference type="EMBL" id="QXGF01001308">
    <property type="protein sequence ID" value="KAE8930944.1"/>
    <property type="molecule type" value="Genomic_DNA"/>
</dbReference>
<evidence type="ECO:0000313" key="7">
    <source>
        <dbReference type="EMBL" id="KAE9209559.1"/>
    </source>
</evidence>
<feature type="region of interest" description="Disordered" evidence="1">
    <location>
        <begin position="1"/>
        <end position="54"/>
    </location>
</feature>